<dbReference type="FunFam" id="3.30.54.20:FF:000001">
    <property type="entry name" value="Alanine--tRNA ligase"/>
    <property type="match status" value="1"/>
</dbReference>
<dbReference type="PROSITE" id="PS50860">
    <property type="entry name" value="AA_TRNA_LIGASE_II_ALA"/>
    <property type="match status" value="1"/>
</dbReference>
<name>A0A3D8J1E8_9HELI</name>
<comment type="catalytic activity">
    <reaction evidence="11">
        <text>tRNA(Ala) + L-alanine + ATP = L-alanyl-tRNA(Ala) + AMP + diphosphate</text>
        <dbReference type="Rhea" id="RHEA:12540"/>
        <dbReference type="Rhea" id="RHEA-COMP:9657"/>
        <dbReference type="Rhea" id="RHEA-COMP:9923"/>
        <dbReference type="ChEBI" id="CHEBI:30616"/>
        <dbReference type="ChEBI" id="CHEBI:33019"/>
        <dbReference type="ChEBI" id="CHEBI:57972"/>
        <dbReference type="ChEBI" id="CHEBI:78442"/>
        <dbReference type="ChEBI" id="CHEBI:78497"/>
        <dbReference type="ChEBI" id="CHEBI:456215"/>
        <dbReference type="EC" id="6.1.1.7"/>
    </reaction>
</comment>
<protein>
    <recommendedName>
        <fullName evidence="11">Alanine--tRNA ligase</fullName>
        <ecNumber evidence="11">6.1.1.7</ecNumber>
    </recommendedName>
    <alternativeName>
        <fullName evidence="11">Alanyl-tRNA synthetase</fullName>
        <shortName evidence="11">AlaRS</shortName>
    </alternativeName>
</protein>
<dbReference type="PRINTS" id="PR00980">
    <property type="entry name" value="TRNASYNTHALA"/>
</dbReference>
<evidence type="ECO:0000256" key="1">
    <source>
        <dbReference type="ARBA" id="ARBA00008226"/>
    </source>
</evidence>
<evidence type="ECO:0000256" key="7">
    <source>
        <dbReference type="ARBA" id="ARBA00022840"/>
    </source>
</evidence>
<proteinExistence type="inferred from homology"/>
<comment type="function">
    <text evidence="11">Catalyzes the attachment of alanine to tRNA(Ala) in a two-step reaction: alanine is first activated by ATP to form Ala-AMP and then transferred to the acceptor end of tRNA(Ala). Also edits incorrectly charged Ser-tRNA(Ala) and Gly-tRNA(Ala) via its editing domain.</text>
</comment>
<accession>A0A3D8J1E8</accession>
<dbReference type="PANTHER" id="PTHR11777">
    <property type="entry name" value="ALANYL-TRNA SYNTHETASE"/>
    <property type="match status" value="1"/>
</dbReference>
<dbReference type="GO" id="GO:0006419">
    <property type="term" value="P:alanyl-tRNA aminoacylation"/>
    <property type="evidence" value="ECO:0007669"/>
    <property type="project" value="UniProtKB-UniRule"/>
</dbReference>
<dbReference type="InterPro" id="IPR023033">
    <property type="entry name" value="Ala_tRNA_ligase_euk/bac"/>
</dbReference>
<dbReference type="SMART" id="SM00863">
    <property type="entry name" value="tRNA_SAD"/>
    <property type="match status" value="1"/>
</dbReference>
<dbReference type="InterPro" id="IPR012947">
    <property type="entry name" value="tRNA_SAD"/>
</dbReference>
<dbReference type="EC" id="6.1.1.7" evidence="11"/>
<feature type="binding site" evidence="11">
    <location>
        <position position="616"/>
    </location>
    <ligand>
        <name>Zn(2+)</name>
        <dbReference type="ChEBI" id="CHEBI:29105"/>
    </ligand>
</feature>
<dbReference type="AlphaFoldDB" id="A0A3D8J1E8"/>
<dbReference type="Gene3D" id="3.30.980.10">
    <property type="entry name" value="Threonyl-trna Synthetase, Chain A, domain 2"/>
    <property type="match status" value="1"/>
</dbReference>
<feature type="binding site" evidence="11">
    <location>
        <position position="612"/>
    </location>
    <ligand>
        <name>Zn(2+)</name>
        <dbReference type="ChEBI" id="CHEBI:29105"/>
    </ligand>
</feature>
<dbReference type="GO" id="GO:0045892">
    <property type="term" value="P:negative regulation of DNA-templated transcription"/>
    <property type="evidence" value="ECO:0007669"/>
    <property type="project" value="TreeGrafter"/>
</dbReference>
<dbReference type="InterPro" id="IPR018165">
    <property type="entry name" value="Ala-tRNA-synth_IIc_core"/>
</dbReference>
<dbReference type="FunFam" id="3.30.930.10:FF:000004">
    <property type="entry name" value="Alanine--tRNA ligase"/>
    <property type="match status" value="1"/>
</dbReference>
<dbReference type="SUPFAM" id="SSF50447">
    <property type="entry name" value="Translation proteins"/>
    <property type="match status" value="1"/>
</dbReference>
<evidence type="ECO:0000256" key="5">
    <source>
        <dbReference type="ARBA" id="ARBA00022741"/>
    </source>
</evidence>
<evidence type="ECO:0000256" key="9">
    <source>
        <dbReference type="ARBA" id="ARBA00022917"/>
    </source>
</evidence>
<reference evidence="14 15" key="1">
    <citation type="submission" date="2018-04" db="EMBL/GenBank/DDBJ databases">
        <title>Novel Campyloabacter and Helicobacter Species and Strains.</title>
        <authorList>
            <person name="Mannion A.J."/>
            <person name="Shen Z."/>
            <person name="Fox J.G."/>
        </authorList>
    </citation>
    <scope>NUCLEOTIDE SEQUENCE [LARGE SCALE GENOMIC DNA]</scope>
    <source>
        <strain evidence="14 15">MIT 97-5075</strain>
    </source>
</reference>
<dbReference type="SUPFAM" id="SSF55681">
    <property type="entry name" value="Class II aaRS and biotin synthetases"/>
    <property type="match status" value="1"/>
</dbReference>
<dbReference type="InterPro" id="IPR003156">
    <property type="entry name" value="DHHA1_dom"/>
</dbReference>
<keyword evidence="12" id="KW-0175">Coiled coil</keyword>
<evidence type="ECO:0000313" key="15">
    <source>
        <dbReference type="Proteomes" id="UP000256424"/>
    </source>
</evidence>
<evidence type="ECO:0000259" key="13">
    <source>
        <dbReference type="PROSITE" id="PS50860"/>
    </source>
</evidence>
<dbReference type="GO" id="GO:0000049">
    <property type="term" value="F:tRNA binding"/>
    <property type="evidence" value="ECO:0007669"/>
    <property type="project" value="UniProtKB-KW"/>
</dbReference>
<feature type="binding site" evidence="11">
    <location>
        <position position="717"/>
    </location>
    <ligand>
        <name>Zn(2+)</name>
        <dbReference type="ChEBI" id="CHEBI:29105"/>
    </ligand>
</feature>
<comment type="similarity">
    <text evidence="1 11">Belongs to the class-II aminoacyl-tRNA synthetase family.</text>
</comment>
<keyword evidence="9 11" id="KW-0648">Protein biosynthesis</keyword>
<dbReference type="Gene3D" id="3.30.930.10">
    <property type="entry name" value="Bira Bifunctional Protein, Domain 2"/>
    <property type="match status" value="1"/>
</dbReference>
<sequence length="913" mass="103155">MDIRKMYKDFFHSKGHTIHDSMPLVPDDSSLLFTNAGMVQFKDVFIGKIPTPNPPRATSSQLCIRAGGKHNDLENVGYTARHHTLFEMLGNFSFGDYFKKDAIAYAWEFVTQILGFDKSVLYVTIHESDDEAFELWCKYIEPSRIKRMGDKDNFWQMGDTGPCGPCSEIYVDQGAQYFHSSEDYFGGDGDRFLEIWNLVFMQYEQKDGIRTPLPKPSIDTGMGLERVVALLEGELNNFDTSLFRPIIDEIESLVVWGVGYGLQKDRESSSAQRKKQKLYFTDKELLDNNNLSEDKRKARRATQASFRVIADHARSVAFLLAQGANFDREGRGYVLRRILRRAVRHGYLLGLREPFLYQIIAVVCESMGKTYTYLLERKDIIMEQCKEEEKRFFETIESGMSLFHKELDSIRLHKEQLFNGEVAFKLYDTYGFPLDLTQDMLRAHHIKVDMQSFESCMDKQRNRGKASWKGSGDKIQDANFNSLINNFDKNEFVGYETMNESCQINALLDSDFEQVESLERGQEGWVMLDKTPFYPESGGPIGDRGGLFFVKQSHADDNIKDDRRYEKCADVLDTQKFFDFNLSKILPLQTLSVNQKVFAQVDDARLEIAKHHSATHLLHFALREILGTHITQAGSLVESHRLRFDFSHSKALSSEEIESIESLVNAEVCASNPQICEITDIQTAKAKGAIALFGEKYGQNVRVVCFGDSVELCGGIHVQNTAQIGSFYIVKESGVSSGVRRIEAVCGAAAYRYGKSILQELSMARESLRVQNIIQGIEKLKNQLLECKNRAKRAQQSTTSFDFEEINGVRLIVSQFDNAQSNEIKEAVDNAKNVNDKVAILLLTESKGKVTITAGVKNAQLKAGIWVKEVAKVLGGNGGGQDHFATAGGRDVSKISEALAKAREVARREILQN</sequence>
<comment type="subcellular location">
    <subcellularLocation>
        <location evidence="11">Cytoplasm</location>
    </subcellularLocation>
</comment>
<comment type="domain">
    <text evidence="11">Consists of three domains; the N-terminal catalytic domain, the editing domain and the C-terminal C-Ala domain. The editing domain removes incorrectly charged amino acids, while the C-Ala domain, along with tRNA(Ala), serves as a bridge to cooperatively bring together the editing and aminoacylation centers thus stimulating deacylation of misacylated tRNAs.</text>
</comment>
<dbReference type="GO" id="GO:0004813">
    <property type="term" value="F:alanine-tRNA ligase activity"/>
    <property type="evidence" value="ECO:0007669"/>
    <property type="project" value="UniProtKB-UniRule"/>
</dbReference>
<dbReference type="CDD" id="cd00673">
    <property type="entry name" value="AlaRS_core"/>
    <property type="match status" value="1"/>
</dbReference>
<dbReference type="FunFam" id="3.30.980.10:FF:000004">
    <property type="entry name" value="Alanine--tRNA ligase, cytoplasmic"/>
    <property type="match status" value="1"/>
</dbReference>
<comment type="caution">
    <text evidence="14">The sequence shown here is derived from an EMBL/GenBank/DDBJ whole genome shotgun (WGS) entry which is preliminary data.</text>
</comment>
<keyword evidence="15" id="KW-1185">Reference proteome</keyword>
<evidence type="ECO:0000256" key="6">
    <source>
        <dbReference type="ARBA" id="ARBA00022833"/>
    </source>
</evidence>
<gene>
    <name evidence="11" type="primary">alaS</name>
    <name evidence="14" type="ORF">CQA66_06680</name>
</gene>
<dbReference type="NCBIfam" id="TIGR00344">
    <property type="entry name" value="alaS"/>
    <property type="match status" value="1"/>
</dbReference>
<dbReference type="InterPro" id="IPR050058">
    <property type="entry name" value="Ala-tRNA_ligase"/>
</dbReference>
<evidence type="ECO:0000256" key="10">
    <source>
        <dbReference type="ARBA" id="ARBA00023146"/>
    </source>
</evidence>
<dbReference type="InterPro" id="IPR002318">
    <property type="entry name" value="Ala-tRNA-lgiase_IIc"/>
</dbReference>
<dbReference type="SUPFAM" id="SSF55186">
    <property type="entry name" value="ThrRS/AlaRS common domain"/>
    <property type="match status" value="1"/>
</dbReference>
<organism evidence="14 15">
    <name type="scientific">Helicobacter aurati</name>
    <dbReference type="NCBI Taxonomy" id="137778"/>
    <lineage>
        <taxon>Bacteria</taxon>
        <taxon>Pseudomonadati</taxon>
        <taxon>Campylobacterota</taxon>
        <taxon>Epsilonproteobacteria</taxon>
        <taxon>Campylobacterales</taxon>
        <taxon>Helicobacteraceae</taxon>
        <taxon>Helicobacter</taxon>
    </lineage>
</organism>
<keyword evidence="8 11" id="KW-0694">RNA-binding</keyword>
<evidence type="ECO:0000256" key="8">
    <source>
        <dbReference type="ARBA" id="ARBA00022884"/>
    </source>
</evidence>
<dbReference type="GO" id="GO:0008270">
    <property type="term" value="F:zinc ion binding"/>
    <property type="evidence" value="ECO:0007669"/>
    <property type="project" value="UniProtKB-UniRule"/>
</dbReference>
<dbReference type="Gene3D" id="3.10.310.40">
    <property type="match status" value="1"/>
</dbReference>
<keyword evidence="11" id="KW-0963">Cytoplasm</keyword>
<dbReference type="InterPro" id="IPR045864">
    <property type="entry name" value="aa-tRNA-synth_II/BPL/LPL"/>
</dbReference>
<dbReference type="FunFam" id="3.10.310.40:FF:000001">
    <property type="entry name" value="Alanine--tRNA ligase"/>
    <property type="match status" value="1"/>
</dbReference>
<dbReference type="Gene3D" id="3.30.54.20">
    <property type="match status" value="1"/>
</dbReference>
<keyword evidence="10 11" id="KW-0030">Aminoacyl-tRNA synthetase</keyword>
<dbReference type="OrthoDB" id="9803884at2"/>
<evidence type="ECO:0000256" key="4">
    <source>
        <dbReference type="ARBA" id="ARBA00022723"/>
    </source>
</evidence>
<evidence type="ECO:0000256" key="11">
    <source>
        <dbReference type="HAMAP-Rule" id="MF_00036"/>
    </source>
</evidence>
<dbReference type="EMBL" id="NXLW01000012">
    <property type="protein sequence ID" value="RDU71352.1"/>
    <property type="molecule type" value="Genomic_DNA"/>
</dbReference>
<keyword evidence="2 11" id="KW-0820">tRNA-binding</keyword>
<dbReference type="HAMAP" id="MF_00036_B">
    <property type="entry name" value="Ala_tRNA_synth_B"/>
    <property type="match status" value="1"/>
</dbReference>
<dbReference type="InterPro" id="IPR018162">
    <property type="entry name" value="Ala-tRNA-ligase_IIc_anticod-bd"/>
</dbReference>
<keyword evidence="6 11" id="KW-0862">Zinc</keyword>
<dbReference type="PANTHER" id="PTHR11777:SF9">
    <property type="entry name" value="ALANINE--TRNA LIGASE, CYTOPLASMIC"/>
    <property type="match status" value="1"/>
</dbReference>
<feature type="coiled-coil region" evidence="12">
    <location>
        <begin position="770"/>
        <end position="797"/>
    </location>
</feature>
<keyword evidence="3 11" id="KW-0436">Ligase</keyword>
<keyword evidence="7 11" id="KW-0067">ATP-binding</keyword>
<evidence type="ECO:0000256" key="12">
    <source>
        <dbReference type="SAM" id="Coils"/>
    </source>
</evidence>
<evidence type="ECO:0000256" key="2">
    <source>
        <dbReference type="ARBA" id="ARBA00022555"/>
    </source>
</evidence>
<feature type="domain" description="Alanyl-transfer RNA synthetases family profile" evidence="13">
    <location>
        <begin position="1"/>
        <end position="756"/>
    </location>
</feature>
<comment type="cofactor">
    <cofactor evidence="11">
        <name>Zn(2+)</name>
        <dbReference type="ChEBI" id="CHEBI:29105"/>
    </cofactor>
    <text evidence="11">Binds 1 zinc ion per subunit.</text>
</comment>
<dbReference type="GO" id="GO:0005524">
    <property type="term" value="F:ATP binding"/>
    <property type="evidence" value="ECO:0007669"/>
    <property type="project" value="UniProtKB-UniRule"/>
</dbReference>
<dbReference type="Gene3D" id="2.40.30.130">
    <property type="match status" value="1"/>
</dbReference>
<dbReference type="GO" id="GO:0005829">
    <property type="term" value="C:cytosol"/>
    <property type="evidence" value="ECO:0007669"/>
    <property type="project" value="TreeGrafter"/>
</dbReference>
<keyword evidence="5 11" id="KW-0547">Nucleotide-binding</keyword>
<dbReference type="GO" id="GO:0002161">
    <property type="term" value="F:aminoacyl-tRNA deacylase activity"/>
    <property type="evidence" value="ECO:0007669"/>
    <property type="project" value="TreeGrafter"/>
</dbReference>
<dbReference type="SUPFAM" id="SSF101353">
    <property type="entry name" value="Putative anticodon-binding domain of alanyl-tRNA synthetase (AlaRS)"/>
    <property type="match status" value="1"/>
</dbReference>
<evidence type="ECO:0000313" key="14">
    <source>
        <dbReference type="EMBL" id="RDU71352.1"/>
    </source>
</evidence>
<dbReference type="RefSeq" id="WP_104763668.1">
    <property type="nucleotide sequence ID" value="NZ_FZPM01000028.1"/>
</dbReference>
<dbReference type="Pfam" id="PF01411">
    <property type="entry name" value="tRNA-synt_2c"/>
    <property type="match status" value="1"/>
</dbReference>
<feature type="binding site" evidence="11">
    <location>
        <position position="713"/>
    </location>
    <ligand>
        <name>Zn(2+)</name>
        <dbReference type="ChEBI" id="CHEBI:29105"/>
    </ligand>
</feature>
<dbReference type="InterPro" id="IPR018163">
    <property type="entry name" value="Thr/Ala-tRNA-synth_IIc_edit"/>
</dbReference>
<dbReference type="Proteomes" id="UP000256424">
    <property type="component" value="Unassembled WGS sequence"/>
</dbReference>
<dbReference type="Pfam" id="PF07973">
    <property type="entry name" value="tRNA_SAD"/>
    <property type="match status" value="1"/>
</dbReference>
<dbReference type="Pfam" id="PF02272">
    <property type="entry name" value="DHHA1"/>
    <property type="match status" value="1"/>
</dbReference>
<evidence type="ECO:0000256" key="3">
    <source>
        <dbReference type="ARBA" id="ARBA00022598"/>
    </source>
</evidence>
<keyword evidence="4 11" id="KW-0479">Metal-binding</keyword>
<dbReference type="InterPro" id="IPR009000">
    <property type="entry name" value="Transl_B-barrel_sf"/>
</dbReference>
<dbReference type="InterPro" id="IPR018164">
    <property type="entry name" value="Ala-tRNA-synth_IIc_N"/>
</dbReference>